<name>A0A820N1J3_9BILA</name>
<sequence length="51" mass="5858">VFDAFLTASQSFLTAALHEPIMQLLIDDECFYDINPDASLNRLSKQERLKK</sequence>
<proteinExistence type="predicted"/>
<dbReference type="InterPro" id="IPR008936">
    <property type="entry name" value="Rho_GTPase_activation_prot"/>
</dbReference>
<accession>A0A820N1J3</accession>
<dbReference type="Proteomes" id="UP000663868">
    <property type="component" value="Unassembled WGS sequence"/>
</dbReference>
<dbReference type="EMBL" id="CAJOBB010021991">
    <property type="protein sequence ID" value="CAF4381033.1"/>
    <property type="molecule type" value="Genomic_DNA"/>
</dbReference>
<organism evidence="1 2">
    <name type="scientific">Adineta steineri</name>
    <dbReference type="NCBI Taxonomy" id="433720"/>
    <lineage>
        <taxon>Eukaryota</taxon>
        <taxon>Metazoa</taxon>
        <taxon>Spiralia</taxon>
        <taxon>Gnathifera</taxon>
        <taxon>Rotifera</taxon>
        <taxon>Eurotatoria</taxon>
        <taxon>Bdelloidea</taxon>
        <taxon>Adinetida</taxon>
        <taxon>Adinetidae</taxon>
        <taxon>Adineta</taxon>
    </lineage>
</organism>
<evidence type="ECO:0000313" key="1">
    <source>
        <dbReference type="EMBL" id="CAF4381033.1"/>
    </source>
</evidence>
<dbReference type="Gene3D" id="1.10.506.10">
    <property type="entry name" value="GTPase Activation - p120gap, domain 1"/>
    <property type="match status" value="1"/>
</dbReference>
<evidence type="ECO:0000313" key="2">
    <source>
        <dbReference type="Proteomes" id="UP000663868"/>
    </source>
</evidence>
<dbReference type="AlphaFoldDB" id="A0A820N1J3"/>
<protein>
    <submittedName>
        <fullName evidence="1">Uncharacterized protein</fullName>
    </submittedName>
</protein>
<comment type="caution">
    <text evidence="1">The sequence shown here is derived from an EMBL/GenBank/DDBJ whole genome shotgun (WGS) entry which is preliminary data.</text>
</comment>
<feature type="non-terminal residue" evidence="1">
    <location>
        <position position="1"/>
    </location>
</feature>
<gene>
    <name evidence="1" type="ORF">KXQ929_LOCUS49912</name>
</gene>
<reference evidence="1" key="1">
    <citation type="submission" date="2021-02" db="EMBL/GenBank/DDBJ databases">
        <authorList>
            <person name="Nowell W R."/>
        </authorList>
    </citation>
    <scope>NUCLEOTIDE SEQUENCE</scope>
</reference>